<organism evidence="11 12">
    <name type="scientific">Desulfoprunum benzoelyticum</name>
    <dbReference type="NCBI Taxonomy" id="1506996"/>
    <lineage>
        <taxon>Bacteria</taxon>
        <taxon>Pseudomonadati</taxon>
        <taxon>Thermodesulfobacteriota</taxon>
        <taxon>Desulfobulbia</taxon>
        <taxon>Desulfobulbales</taxon>
        <taxon>Desulfobulbaceae</taxon>
        <taxon>Desulfoprunum</taxon>
    </lineage>
</organism>
<keyword evidence="7 9" id="KW-0862">Zinc</keyword>
<dbReference type="GO" id="GO:0008270">
    <property type="term" value="F:zinc ion binding"/>
    <property type="evidence" value="ECO:0007669"/>
    <property type="project" value="InterPro"/>
</dbReference>
<dbReference type="InterPro" id="IPR023358">
    <property type="entry name" value="Peptidase_M18_dom2"/>
</dbReference>
<dbReference type="SUPFAM" id="SSF53187">
    <property type="entry name" value="Zn-dependent exopeptidases"/>
    <property type="match status" value="1"/>
</dbReference>
<evidence type="ECO:0000256" key="4">
    <source>
        <dbReference type="ARBA" id="ARBA00022670"/>
    </source>
</evidence>
<dbReference type="Gene3D" id="2.30.250.10">
    <property type="entry name" value="Aminopeptidase i, Domain 2"/>
    <property type="match status" value="1"/>
</dbReference>
<comment type="caution">
    <text evidence="11">The sequence shown here is derived from an EMBL/GenBank/DDBJ whole genome shotgun (WGS) entry which is preliminary data.</text>
</comment>
<dbReference type="Gene3D" id="3.40.630.10">
    <property type="entry name" value="Zn peptidases"/>
    <property type="match status" value="1"/>
</dbReference>
<evidence type="ECO:0000313" key="12">
    <source>
        <dbReference type="Proteomes" id="UP000539642"/>
    </source>
</evidence>
<proteinExistence type="inferred from homology"/>
<dbReference type="Pfam" id="PF02127">
    <property type="entry name" value="Peptidase_M18"/>
    <property type="match status" value="1"/>
</dbReference>
<evidence type="ECO:0000256" key="8">
    <source>
        <dbReference type="ARBA" id="ARBA00023049"/>
    </source>
</evidence>
<dbReference type="Proteomes" id="UP000539642">
    <property type="component" value="Unassembled WGS sequence"/>
</dbReference>
<dbReference type="RefSeq" id="WP_183347497.1">
    <property type="nucleotide sequence ID" value="NZ_JACHEO010000001.1"/>
</dbReference>
<evidence type="ECO:0000256" key="5">
    <source>
        <dbReference type="ARBA" id="ARBA00022723"/>
    </source>
</evidence>
<keyword evidence="5 9" id="KW-0479">Metal-binding</keyword>
<evidence type="ECO:0000256" key="7">
    <source>
        <dbReference type="ARBA" id="ARBA00022833"/>
    </source>
</evidence>
<evidence type="ECO:0000256" key="1">
    <source>
        <dbReference type="ARBA" id="ARBA00001947"/>
    </source>
</evidence>
<evidence type="ECO:0000256" key="6">
    <source>
        <dbReference type="ARBA" id="ARBA00022801"/>
    </source>
</evidence>
<dbReference type="PRINTS" id="PR00932">
    <property type="entry name" value="AMINO1PTASE"/>
</dbReference>
<reference evidence="11 12" key="1">
    <citation type="submission" date="2020-08" db="EMBL/GenBank/DDBJ databases">
        <title>Genomic Encyclopedia of Type Strains, Phase IV (KMG-IV): sequencing the most valuable type-strain genomes for metagenomic binning, comparative biology and taxonomic classification.</title>
        <authorList>
            <person name="Goeker M."/>
        </authorList>
    </citation>
    <scope>NUCLEOTIDE SEQUENCE [LARGE SCALE GENOMIC DNA]</scope>
    <source>
        <strain evidence="11 12">DSM 28570</strain>
    </source>
</reference>
<comment type="cofactor">
    <cofactor evidence="1 10">
        <name>Zn(2+)</name>
        <dbReference type="ChEBI" id="CHEBI:29105"/>
    </cofactor>
</comment>
<keyword evidence="12" id="KW-1185">Reference proteome</keyword>
<dbReference type="GO" id="GO:0004177">
    <property type="term" value="F:aminopeptidase activity"/>
    <property type="evidence" value="ECO:0007669"/>
    <property type="project" value="UniProtKB-KW"/>
</dbReference>
<dbReference type="EC" id="3.4.11.-" evidence="10"/>
<dbReference type="NCBIfam" id="NF002759">
    <property type="entry name" value="PRK02813.1"/>
    <property type="match status" value="1"/>
</dbReference>
<keyword evidence="3 9" id="KW-0031">Aminopeptidase</keyword>
<dbReference type="AlphaFoldDB" id="A0A840UPS1"/>
<dbReference type="CDD" id="cd05658">
    <property type="entry name" value="M18_DAP"/>
    <property type="match status" value="1"/>
</dbReference>
<evidence type="ECO:0000256" key="2">
    <source>
        <dbReference type="ARBA" id="ARBA00008290"/>
    </source>
</evidence>
<dbReference type="GO" id="GO:0005737">
    <property type="term" value="C:cytoplasm"/>
    <property type="evidence" value="ECO:0007669"/>
    <property type="project" value="UniProtKB-ARBA"/>
</dbReference>
<keyword evidence="6 9" id="KW-0378">Hydrolase</keyword>
<dbReference type="SUPFAM" id="SSF101821">
    <property type="entry name" value="Aminopeptidase/glucanase lid domain"/>
    <property type="match status" value="1"/>
</dbReference>
<evidence type="ECO:0000256" key="10">
    <source>
        <dbReference type="RuleBase" id="RU004387"/>
    </source>
</evidence>
<dbReference type="PANTHER" id="PTHR28570">
    <property type="entry name" value="ASPARTYL AMINOPEPTIDASE"/>
    <property type="match status" value="1"/>
</dbReference>
<dbReference type="PANTHER" id="PTHR28570:SF3">
    <property type="entry name" value="ASPARTYL AMINOPEPTIDASE"/>
    <property type="match status" value="1"/>
</dbReference>
<sequence length="436" mass="47023">MNENLLNTSLFQFLGAATSSYHAVAAIAGLLEKAGFIRLREDQYWSVAAGHSYFTVRDDAGLIAFRLGEGNTPEDGFRMLATHSDSPGLQIKPRADRQTGKYLQLGVEIYGGPLLNPWFDRDLTLAGRACCTMTDGGLQTLLVNFARPLLVIPSLALHFDRSANDNRSINAQMHMAPIIAQSLTDQLPAFRDILLDQLCRQHPDLPIADVSGFDLFCCDTQGPACTGVKGEFISAGRLDNLLSCHVATMALTAADLAHNSLLFCANHEENGSVSSSGARGAFLDATLERLIPNPQSRRIALARSFLLSIDNAHAVHPNFKDLSEPQHEVVLNGGPVIKINANQRYATNCVSASILKRFAGEAGVPLQEFVMRSDLPCGSTIGPLTAARLGVPTVDIGAATLAMHSIRELAGSRDPYLLYRMIHRFLVSATAVTATG</sequence>
<dbReference type="InterPro" id="IPR001948">
    <property type="entry name" value="Peptidase_M18"/>
</dbReference>
<accession>A0A840UPS1</accession>
<evidence type="ECO:0000256" key="9">
    <source>
        <dbReference type="RuleBase" id="RU004386"/>
    </source>
</evidence>
<evidence type="ECO:0000313" key="11">
    <source>
        <dbReference type="EMBL" id="MBB5346553.1"/>
    </source>
</evidence>
<name>A0A840UPS1_9BACT</name>
<evidence type="ECO:0000256" key="3">
    <source>
        <dbReference type="ARBA" id="ARBA00022438"/>
    </source>
</evidence>
<keyword evidence="4 9" id="KW-0645">Protease</keyword>
<dbReference type="EMBL" id="JACHEO010000001">
    <property type="protein sequence ID" value="MBB5346553.1"/>
    <property type="molecule type" value="Genomic_DNA"/>
</dbReference>
<comment type="similarity">
    <text evidence="2 9">Belongs to the peptidase M18 family.</text>
</comment>
<protein>
    <recommendedName>
        <fullName evidence="10">M18 family aminopeptidase</fullName>
        <ecNumber evidence="10">3.4.11.-</ecNumber>
    </recommendedName>
</protein>
<keyword evidence="8 9" id="KW-0482">Metalloprotease</keyword>
<dbReference type="GO" id="GO:0006508">
    <property type="term" value="P:proteolysis"/>
    <property type="evidence" value="ECO:0007669"/>
    <property type="project" value="UniProtKB-KW"/>
</dbReference>
<gene>
    <name evidence="11" type="ORF">HNQ81_000260</name>
</gene>
<dbReference type="GO" id="GO:0008237">
    <property type="term" value="F:metallopeptidase activity"/>
    <property type="evidence" value="ECO:0007669"/>
    <property type="project" value="UniProtKB-KW"/>
</dbReference>